<name>A0ABW2P264_9ACTN</name>
<gene>
    <name evidence="6" type="ORF">ACFQSB_16085</name>
</gene>
<dbReference type="Gene3D" id="1.10.1240.100">
    <property type="match status" value="1"/>
</dbReference>
<keyword evidence="3" id="KW-0808">Transferase</keyword>
<organism evidence="6 7">
    <name type="scientific">Sphaerisporangium rhizosphaerae</name>
    <dbReference type="NCBI Taxonomy" id="2269375"/>
    <lineage>
        <taxon>Bacteria</taxon>
        <taxon>Bacillati</taxon>
        <taxon>Actinomycetota</taxon>
        <taxon>Actinomycetes</taxon>
        <taxon>Streptosporangiales</taxon>
        <taxon>Streptosporangiaceae</taxon>
        <taxon>Sphaerisporangium</taxon>
    </lineage>
</organism>
<feature type="region of interest" description="Disordered" evidence="4">
    <location>
        <begin position="11"/>
        <end position="47"/>
    </location>
</feature>
<proteinExistence type="predicted"/>
<dbReference type="Proteomes" id="UP001596496">
    <property type="component" value="Unassembled WGS sequence"/>
</dbReference>
<dbReference type="InterPro" id="IPR014030">
    <property type="entry name" value="Ketoacyl_synth_N"/>
</dbReference>
<evidence type="ECO:0000256" key="1">
    <source>
        <dbReference type="ARBA" id="ARBA00022450"/>
    </source>
</evidence>
<dbReference type="SMART" id="SM00825">
    <property type="entry name" value="PKS_KS"/>
    <property type="match status" value="1"/>
</dbReference>
<dbReference type="PANTHER" id="PTHR43775">
    <property type="entry name" value="FATTY ACID SYNTHASE"/>
    <property type="match status" value="1"/>
</dbReference>
<feature type="region of interest" description="Disordered" evidence="4">
    <location>
        <begin position="368"/>
        <end position="393"/>
    </location>
</feature>
<feature type="region of interest" description="Disordered" evidence="4">
    <location>
        <begin position="196"/>
        <end position="216"/>
    </location>
</feature>
<evidence type="ECO:0000259" key="5">
    <source>
        <dbReference type="PROSITE" id="PS52004"/>
    </source>
</evidence>
<evidence type="ECO:0000313" key="7">
    <source>
        <dbReference type="Proteomes" id="UP001596496"/>
    </source>
</evidence>
<dbReference type="PROSITE" id="PS52004">
    <property type="entry name" value="KS3_2"/>
    <property type="match status" value="1"/>
</dbReference>
<reference evidence="7" key="1">
    <citation type="journal article" date="2019" name="Int. J. Syst. Evol. Microbiol.">
        <title>The Global Catalogue of Microorganisms (GCM) 10K type strain sequencing project: providing services to taxonomists for standard genome sequencing and annotation.</title>
        <authorList>
            <consortium name="The Broad Institute Genomics Platform"/>
            <consortium name="The Broad Institute Genome Sequencing Center for Infectious Disease"/>
            <person name="Wu L."/>
            <person name="Ma J."/>
        </authorList>
    </citation>
    <scope>NUCLEOTIDE SEQUENCE [LARGE SCALE GENOMIC DNA]</scope>
    <source>
        <strain evidence="7">CECT 7649</strain>
    </source>
</reference>
<dbReference type="InterPro" id="IPR016039">
    <property type="entry name" value="Thiolase-like"/>
</dbReference>
<dbReference type="EMBL" id="JBHTCG010000009">
    <property type="protein sequence ID" value="MFC7383741.1"/>
    <property type="molecule type" value="Genomic_DNA"/>
</dbReference>
<dbReference type="Pfam" id="PF22621">
    <property type="entry name" value="CurL-like_PKS_C"/>
    <property type="match status" value="1"/>
</dbReference>
<dbReference type="PROSITE" id="PS00606">
    <property type="entry name" value="KS3_1"/>
    <property type="match status" value="1"/>
</dbReference>
<keyword evidence="2" id="KW-0597">Phosphoprotein</keyword>
<dbReference type="CDD" id="cd00833">
    <property type="entry name" value="PKS"/>
    <property type="match status" value="1"/>
</dbReference>
<dbReference type="InterPro" id="IPR018201">
    <property type="entry name" value="Ketoacyl_synth_AS"/>
</dbReference>
<keyword evidence="7" id="KW-1185">Reference proteome</keyword>
<evidence type="ECO:0000256" key="2">
    <source>
        <dbReference type="ARBA" id="ARBA00022553"/>
    </source>
</evidence>
<dbReference type="InterPro" id="IPR020841">
    <property type="entry name" value="PKS_Beta-ketoAc_synthase_dom"/>
</dbReference>
<evidence type="ECO:0000256" key="4">
    <source>
        <dbReference type="SAM" id="MobiDB-lite"/>
    </source>
</evidence>
<dbReference type="Gene3D" id="3.40.47.10">
    <property type="match status" value="2"/>
</dbReference>
<dbReference type="Pfam" id="PF00109">
    <property type="entry name" value="ketoacyl-synt"/>
    <property type="match status" value="1"/>
</dbReference>
<keyword evidence="1" id="KW-0596">Phosphopantetheine</keyword>
<dbReference type="InterPro" id="IPR050091">
    <property type="entry name" value="PKS_NRPS_Biosynth_Enz"/>
</dbReference>
<accession>A0ABW2P264</accession>
<protein>
    <submittedName>
        <fullName evidence="6">Beta-ketoacyl synthase N-terminal-like domain-containing protein</fullName>
    </submittedName>
</protein>
<dbReference type="PANTHER" id="PTHR43775:SF37">
    <property type="entry name" value="SI:DKEY-61P9.11"/>
    <property type="match status" value="1"/>
</dbReference>
<sequence length="613" mass="64425">MNDPIAIIGMGFRPPGPSGPGDLGGPLEDALATAVEPPGPSSRNAPMPDRLYLDTHAPPVGRGRTHLGVGGPFARADSVYAEARRRRPGRRGRLRDARGWLPDAEGLLSHADGLLPHAQRLSPDADGLLPHAEGPVPDMHGFDAVLFGMDADQAAGLDPRQRLLMMTAWEALEDAGLRPSRVVGGRTAVFIGNAHMDEPERPSRPSRAPLRTLTPRDHRGTLSRRLSATFGLCGPSVTLDTACTSSLTAVHLACQSLRTGDTGLALAGGVDLRPLADDGASGPWDALTVQDARRGFARVPARGRRQGDGVRVVVLKRLDRALADGDAIRGVILGTAVSSDGATDGPVLRPAASGMIDALRWAYQDAGADPTAVDRRERPPLAGADGAEDGPGYVRADSGMAGLMSTVLRLEQEPRQDLDLEYGMAPPTPASDGPGTPVPWHRPAVPASPAPHDLPEGAVARVSGTGLSAVNVHVVLGRAPAAPPRRSPASRRHHLFTMSALSQEALARLARAYLDLLEGDDAPPLSDLCYSAAVRRDHHPLRFAAVVESAGDLREALAAFPQPGPSTGAPLDGLAARYLRGEEPTDWEGAFDVGAVFVRLPLYPWRAAPHGSG</sequence>
<dbReference type="SUPFAM" id="SSF53901">
    <property type="entry name" value="Thiolase-like"/>
    <property type="match status" value="2"/>
</dbReference>
<feature type="domain" description="Ketosynthase family 3 (KS3)" evidence="5">
    <location>
        <begin position="75"/>
        <end position="478"/>
    </location>
</feature>
<evidence type="ECO:0000313" key="6">
    <source>
        <dbReference type="EMBL" id="MFC7383741.1"/>
    </source>
</evidence>
<comment type="caution">
    <text evidence="6">The sequence shown here is derived from an EMBL/GenBank/DDBJ whole genome shotgun (WGS) entry which is preliminary data.</text>
</comment>
<evidence type="ECO:0000256" key="3">
    <source>
        <dbReference type="ARBA" id="ARBA00022679"/>
    </source>
</evidence>
<dbReference type="RefSeq" id="WP_380827302.1">
    <property type="nucleotide sequence ID" value="NZ_JBHTCG010000009.1"/>
</dbReference>